<dbReference type="Pfam" id="PF08546">
    <property type="entry name" value="ApbA_C"/>
    <property type="match status" value="1"/>
</dbReference>
<evidence type="ECO:0000256" key="2">
    <source>
        <dbReference type="ARBA" id="ARBA00004994"/>
    </source>
</evidence>
<evidence type="ECO:0000313" key="14">
    <source>
        <dbReference type="EMBL" id="EIT84983.1"/>
    </source>
</evidence>
<dbReference type="Gene3D" id="3.40.50.720">
    <property type="entry name" value="NAD(P)-binding Rossmann-like Domain"/>
    <property type="match status" value="1"/>
</dbReference>
<feature type="domain" description="Ketopantoate reductase N-terminal" evidence="12">
    <location>
        <begin position="3"/>
        <end position="147"/>
    </location>
</feature>
<dbReference type="Gene3D" id="1.10.1040.10">
    <property type="entry name" value="N-(1-d-carboxylethyl)-l-norvaline Dehydrogenase, domain 2"/>
    <property type="match status" value="1"/>
</dbReference>
<dbReference type="InterPro" id="IPR050838">
    <property type="entry name" value="Ketopantoate_reductase"/>
</dbReference>
<evidence type="ECO:0000256" key="4">
    <source>
        <dbReference type="ARBA" id="ARBA00013014"/>
    </source>
</evidence>
<evidence type="ECO:0000259" key="13">
    <source>
        <dbReference type="Pfam" id="PF08546"/>
    </source>
</evidence>
<evidence type="ECO:0000313" key="15">
    <source>
        <dbReference type="Proteomes" id="UP000004080"/>
    </source>
</evidence>
<dbReference type="InterPro" id="IPR013332">
    <property type="entry name" value="KPR_N"/>
</dbReference>
<dbReference type="Proteomes" id="UP000004080">
    <property type="component" value="Unassembled WGS sequence"/>
</dbReference>
<accession>I8UDW6</accession>
<evidence type="ECO:0000256" key="1">
    <source>
        <dbReference type="ARBA" id="ARBA00002919"/>
    </source>
</evidence>
<protein>
    <recommendedName>
        <fullName evidence="5 11">2-dehydropantoate 2-reductase</fullName>
        <ecNumber evidence="4 11">1.1.1.169</ecNumber>
    </recommendedName>
    <alternativeName>
        <fullName evidence="9 11">Ketopantoate reductase</fullName>
    </alternativeName>
</protein>
<comment type="similarity">
    <text evidence="3 11">Belongs to the ketopantoate reductase family.</text>
</comment>
<dbReference type="InterPro" id="IPR003710">
    <property type="entry name" value="ApbA"/>
</dbReference>
<comment type="caution">
    <text evidence="14">The sequence shown here is derived from an EMBL/GenBank/DDBJ whole genome shotgun (WGS) entry which is preliminary data.</text>
</comment>
<keyword evidence="6 11" id="KW-0566">Pantothenate biosynthesis</keyword>
<dbReference type="OrthoDB" id="9800163at2"/>
<dbReference type="EMBL" id="AKKV01000027">
    <property type="protein sequence ID" value="EIT84983.1"/>
    <property type="molecule type" value="Genomic_DNA"/>
</dbReference>
<evidence type="ECO:0000256" key="6">
    <source>
        <dbReference type="ARBA" id="ARBA00022655"/>
    </source>
</evidence>
<comment type="catalytic activity">
    <reaction evidence="10 11">
        <text>(R)-pantoate + NADP(+) = 2-dehydropantoate + NADPH + H(+)</text>
        <dbReference type="Rhea" id="RHEA:16233"/>
        <dbReference type="ChEBI" id="CHEBI:11561"/>
        <dbReference type="ChEBI" id="CHEBI:15378"/>
        <dbReference type="ChEBI" id="CHEBI:15980"/>
        <dbReference type="ChEBI" id="CHEBI:57783"/>
        <dbReference type="ChEBI" id="CHEBI:58349"/>
        <dbReference type="EC" id="1.1.1.169"/>
    </reaction>
</comment>
<evidence type="ECO:0000259" key="12">
    <source>
        <dbReference type="Pfam" id="PF02558"/>
    </source>
</evidence>
<dbReference type="PATRIC" id="fig|1196324.3.peg.2418"/>
<dbReference type="Pfam" id="PF02558">
    <property type="entry name" value="ApbA"/>
    <property type="match status" value="1"/>
</dbReference>
<dbReference type="GO" id="GO:0005737">
    <property type="term" value="C:cytoplasm"/>
    <property type="evidence" value="ECO:0007669"/>
    <property type="project" value="TreeGrafter"/>
</dbReference>
<feature type="domain" description="Ketopantoate reductase C-terminal" evidence="13">
    <location>
        <begin position="174"/>
        <end position="294"/>
    </location>
</feature>
<evidence type="ECO:0000256" key="5">
    <source>
        <dbReference type="ARBA" id="ARBA00019465"/>
    </source>
</evidence>
<evidence type="ECO:0000256" key="10">
    <source>
        <dbReference type="ARBA" id="ARBA00048793"/>
    </source>
</evidence>
<comment type="function">
    <text evidence="1 11">Catalyzes the NADPH-dependent reduction of ketopantoate into pantoic acid.</text>
</comment>
<dbReference type="STRING" id="1196324.A374_11815"/>
<dbReference type="InterPro" id="IPR008927">
    <property type="entry name" value="6-PGluconate_DH-like_C_sf"/>
</dbReference>
<evidence type="ECO:0000256" key="9">
    <source>
        <dbReference type="ARBA" id="ARBA00032024"/>
    </source>
</evidence>
<organism evidence="14 15">
    <name type="scientific">Fictibacillus macauensis ZFHKF-1</name>
    <dbReference type="NCBI Taxonomy" id="1196324"/>
    <lineage>
        <taxon>Bacteria</taxon>
        <taxon>Bacillati</taxon>
        <taxon>Bacillota</taxon>
        <taxon>Bacilli</taxon>
        <taxon>Bacillales</taxon>
        <taxon>Fictibacillaceae</taxon>
        <taxon>Fictibacillus</taxon>
    </lineage>
</organism>
<dbReference type="RefSeq" id="WP_007202443.1">
    <property type="nucleotide sequence ID" value="NZ_AKKV01000027.1"/>
</dbReference>
<comment type="pathway">
    <text evidence="2 11">Cofactor biosynthesis; (R)-pantothenate biosynthesis; (R)-pantoate from 3-methyl-2-oxobutanoate: step 2/2.</text>
</comment>
<dbReference type="GO" id="GO:0015940">
    <property type="term" value="P:pantothenate biosynthetic process"/>
    <property type="evidence" value="ECO:0007669"/>
    <property type="project" value="UniProtKB-UniPathway"/>
</dbReference>
<evidence type="ECO:0000256" key="3">
    <source>
        <dbReference type="ARBA" id="ARBA00007870"/>
    </source>
</evidence>
<dbReference type="PANTHER" id="PTHR43765">
    <property type="entry name" value="2-DEHYDROPANTOATE 2-REDUCTASE-RELATED"/>
    <property type="match status" value="1"/>
</dbReference>
<keyword evidence="15" id="KW-1185">Reference proteome</keyword>
<evidence type="ECO:0000256" key="7">
    <source>
        <dbReference type="ARBA" id="ARBA00022857"/>
    </source>
</evidence>
<dbReference type="PANTHER" id="PTHR43765:SF2">
    <property type="entry name" value="2-DEHYDROPANTOATE 2-REDUCTASE"/>
    <property type="match status" value="1"/>
</dbReference>
<keyword evidence="7 11" id="KW-0521">NADP</keyword>
<dbReference type="GO" id="GO:0008677">
    <property type="term" value="F:2-dehydropantoate 2-reductase activity"/>
    <property type="evidence" value="ECO:0007669"/>
    <property type="project" value="UniProtKB-EC"/>
</dbReference>
<reference evidence="14 15" key="1">
    <citation type="journal article" date="2012" name="J. Bacteriol.">
        <title>Genome of Bacillus macauensis ZFHKF-1, a Long-Chain-Forming Bacterium.</title>
        <authorList>
            <person name="Cai L."/>
            <person name="Zhang T."/>
        </authorList>
    </citation>
    <scope>NUCLEOTIDE SEQUENCE [LARGE SCALE GENOMIC DNA]</scope>
    <source>
        <strain evidence="14 15">ZFHKF-1</strain>
    </source>
</reference>
<evidence type="ECO:0000256" key="11">
    <source>
        <dbReference type="RuleBase" id="RU362068"/>
    </source>
</evidence>
<dbReference type="InterPro" id="IPR013328">
    <property type="entry name" value="6PGD_dom2"/>
</dbReference>
<proteinExistence type="inferred from homology"/>
<dbReference type="GO" id="GO:0050661">
    <property type="term" value="F:NADP binding"/>
    <property type="evidence" value="ECO:0007669"/>
    <property type="project" value="TreeGrafter"/>
</dbReference>
<dbReference type="AlphaFoldDB" id="I8UDW6"/>
<keyword evidence="8 11" id="KW-0560">Oxidoreductase</keyword>
<dbReference type="EC" id="1.1.1.169" evidence="4 11"/>
<dbReference type="SUPFAM" id="SSF48179">
    <property type="entry name" value="6-phosphogluconate dehydrogenase C-terminal domain-like"/>
    <property type="match status" value="1"/>
</dbReference>
<dbReference type="SUPFAM" id="SSF51735">
    <property type="entry name" value="NAD(P)-binding Rossmann-fold domains"/>
    <property type="match status" value="1"/>
</dbReference>
<dbReference type="NCBIfam" id="TIGR00745">
    <property type="entry name" value="apbA_panE"/>
    <property type="match status" value="1"/>
</dbReference>
<name>I8UDW6_9BACL</name>
<dbReference type="UniPathway" id="UPA00028">
    <property type="reaction ID" value="UER00004"/>
</dbReference>
<gene>
    <name evidence="14" type="ORF">A374_11815</name>
</gene>
<evidence type="ECO:0000256" key="8">
    <source>
        <dbReference type="ARBA" id="ARBA00023002"/>
    </source>
</evidence>
<dbReference type="InterPro" id="IPR013752">
    <property type="entry name" value="KPA_reductase"/>
</dbReference>
<dbReference type="InterPro" id="IPR036291">
    <property type="entry name" value="NAD(P)-bd_dom_sf"/>
</dbReference>
<sequence length="298" mass="33306">MKVAVIGGGAIGLLMASMLTEMGSNVTLYTRTEEQANAIMKRGVKCHYFGKNERYYPLHARKFPDLKEEADLVVICVKQHQLSSVLAFLKQSAMVRHAIPLFLQNGMGHLSSIEQLPQSVVMAGVVEHGALRISETDVQQTGKGALRLFFVKGNNQDVQRYLQHPILDAVFSENARHTMEEKLLANAVINPLTALFEVENGALLHNESLRTLALMLFEEARSVLNRSDREKDLAYLWNICEGTKRNRSSMLKDIENGTPTEIEAISGYLIKQAEAQNLPVPYTSFVYHAIKAKELVIP</sequence>
<dbReference type="eggNOG" id="COG1893">
    <property type="taxonomic scope" value="Bacteria"/>
</dbReference>